<keyword evidence="2 3" id="KW-0663">Pyridoxal phosphate</keyword>
<organism evidence="4 5">
    <name type="scientific">Povalibacter uvarum</name>
    <dbReference type="NCBI Taxonomy" id="732238"/>
    <lineage>
        <taxon>Bacteria</taxon>
        <taxon>Pseudomonadati</taxon>
        <taxon>Pseudomonadota</taxon>
        <taxon>Gammaproteobacteria</taxon>
        <taxon>Steroidobacterales</taxon>
        <taxon>Steroidobacteraceae</taxon>
        <taxon>Povalibacter</taxon>
    </lineage>
</organism>
<evidence type="ECO:0000313" key="5">
    <source>
        <dbReference type="Proteomes" id="UP000588068"/>
    </source>
</evidence>
<dbReference type="Gene3D" id="3.90.1150.10">
    <property type="entry name" value="Aspartate Aminotransferase, domain 1"/>
    <property type="match status" value="1"/>
</dbReference>
<dbReference type="Pfam" id="PF00202">
    <property type="entry name" value="Aminotran_3"/>
    <property type="match status" value="1"/>
</dbReference>
<keyword evidence="4" id="KW-0413">Isomerase</keyword>
<dbReference type="GO" id="GO:0008483">
    <property type="term" value="F:transaminase activity"/>
    <property type="evidence" value="ECO:0007669"/>
    <property type="project" value="InterPro"/>
</dbReference>
<accession>A0A841HPW4</accession>
<dbReference type="InterPro" id="IPR015421">
    <property type="entry name" value="PyrdxlP-dep_Trfase_major"/>
</dbReference>
<dbReference type="Gene3D" id="3.40.640.10">
    <property type="entry name" value="Type I PLP-dependent aspartate aminotransferase-like (Major domain)"/>
    <property type="match status" value="1"/>
</dbReference>
<sequence>MMSSESIAGVDQVVVARLLERERARFLQAHPSCVAEARRSAAHWLNGVPMHWMTDWSLPVPVVVQSAQGAVLQDIDQHSYADFCLGDTGAMFGHSPPAVADVVREQAAHGFTCMLPSHATARAGELLAARFGLPFWQMTQTATDANRAVVRWARALTDRNKILVFDGCYHGTLEDTLVRLESGRVVTRPGQVGQVADFASHARVVEFNDIAALERELAHGDVACVLAEPVMTNAGMVLPTESFWSAARALCDRHGTLLAIDETHTLSSGPGGHARALGLRCDFFIAGKAIAGGVPCAVYGFTAELSDRMTTFLANKPSGHSGMGTTLAANALATSALTACLEKVMTPAAYEHMNTLSGRLTGGLRQLIAKHRLPWHVVNVGARSELCFSATPVRTARESLDANAPALERALHLFLLNRGVLITPFHNMMLISPATTAAQVDALLSGIESFLSELLP</sequence>
<comment type="caution">
    <text evidence="4">The sequence shown here is derived from an EMBL/GenBank/DDBJ whole genome shotgun (WGS) entry which is preliminary data.</text>
</comment>
<dbReference type="InterPro" id="IPR015424">
    <property type="entry name" value="PyrdxlP-dep_Trfase"/>
</dbReference>
<evidence type="ECO:0000256" key="1">
    <source>
        <dbReference type="ARBA" id="ARBA00001933"/>
    </source>
</evidence>
<dbReference type="EMBL" id="JACHHZ010000003">
    <property type="protein sequence ID" value="MBB6094280.1"/>
    <property type="molecule type" value="Genomic_DNA"/>
</dbReference>
<dbReference type="SUPFAM" id="SSF53383">
    <property type="entry name" value="PLP-dependent transferases"/>
    <property type="match status" value="1"/>
</dbReference>
<dbReference type="NCBIfam" id="NF005453">
    <property type="entry name" value="PRK07046.1"/>
    <property type="match status" value="1"/>
</dbReference>
<evidence type="ECO:0000256" key="2">
    <source>
        <dbReference type="ARBA" id="ARBA00022898"/>
    </source>
</evidence>
<evidence type="ECO:0000313" key="4">
    <source>
        <dbReference type="EMBL" id="MBB6094280.1"/>
    </source>
</evidence>
<dbReference type="PANTHER" id="PTHR43713:SF3">
    <property type="entry name" value="GLUTAMATE-1-SEMIALDEHYDE 2,1-AMINOMUTASE 1, CHLOROPLASTIC-RELATED"/>
    <property type="match status" value="1"/>
</dbReference>
<reference evidence="4 5" key="1">
    <citation type="submission" date="2020-08" db="EMBL/GenBank/DDBJ databases">
        <title>Genomic Encyclopedia of Type Strains, Phase IV (KMG-IV): sequencing the most valuable type-strain genomes for metagenomic binning, comparative biology and taxonomic classification.</title>
        <authorList>
            <person name="Goeker M."/>
        </authorList>
    </citation>
    <scope>NUCLEOTIDE SEQUENCE [LARGE SCALE GENOMIC DNA]</scope>
    <source>
        <strain evidence="4 5">DSM 26723</strain>
    </source>
</reference>
<proteinExistence type="inferred from homology"/>
<comment type="similarity">
    <text evidence="3">Belongs to the class-III pyridoxal-phosphate-dependent aminotransferase family.</text>
</comment>
<name>A0A841HPW4_9GAMM</name>
<dbReference type="Proteomes" id="UP000588068">
    <property type="component" value="Unassembled WGS sequence"/>
</dbReference>
<comment type="cofactor">
    <cofactor evidence="1">
        <name>pyridoxal 5'-phosphate</name>
        <dbReference type="ChEBI" id="CHEBI:597326"/>
    </cofactor>
</comment>
<gene>
    <name evidence="4" type="ORF">HNQ60_003161</name>
</gene>
<dbReference type="InterPro" id="IPR015422">
    <property type="entry name" value="PyrdxlP-dep_Trfase_small"/>
</dbReference>
<dbReference type="EC" id="5.4.3.8" evidence="4"/>
<evidence type="ECO:0000256" key="3">
    <source>
        <dbReference type="RuleBase" id="RU003560"/>
    </source>
</evidence>
<protein>
    <submittedName>
        <fullName evidence="4">Glutamate-1-semialdehyde 2,1-aminomutase</fullName>
        <ecNumber evidence="4">5.4.3.8</ecNumber>
    </submittedName>
</protein>
<dbReference type="AlphaFoldDB" id="A0A841HPW4"/>
<dbReference type="GO" id="GO:0042286">
    <property type="term" value="F:glutamate-1-semialdehyde 2,1-aminomutase activity"/>
    <property type="evidence" value="ECO:0007669"/>
    <property type="project" value="UniProtKB-EC"/>
</dbReference>
<dbReference type="InterPro" id="IPR005814">
    <property type="entry name" value="Aminotrans_3"/>
</dbReference>
<keyword evidence="5" id="KW-1185">Reference proteome</keyword>
<dbReference type="GO" id="GO:0030170">
    <property type="term" value="F:pyridoxal phosphate binding"/>
    <property type="evidence" value="ECO:0007669"/>
    <property type="project" value="InterPro"/>
</dbReference>
<dbReference type="PANTHER" id="PTHR43713">
    <property type="entry name" value="GLUTAMATE-1-SEMIALDEHYDE 2,1-AMINOMUTASE"/>
    <property type="match status" value="1"/>
</dbReference>